<dbReference type="OrthoDB" id="82335at2"/>
<dbReference type="RefSeq" id="WP_104370570.1">
    <property type="nucleotide sequence ID" value="NZ_BFAV01000016.1"/>
</dbReference>
<keyword evidence="1" id="KW-0472">Membrane</keyword>
<organism evidence="2 3">
    <name type="scientific">Desulfocucumis palustris</name>
    <dbReference type="NCBI Taxonomy" id="1898651"/>
    <lineage>
        <taxon>Bacteria</taxon>
        <taxon>Bacillati</taxon>
        <taxon>Bacillota</taxon>
        <taxon>Clostridia</taxon>
        <taxon>Eubacteriales</taxon>
        <taxon>Desulfocucumaceae</taxon>
        <taxon>Desulfocucumis</taxon>
    </lineage>
</organism>
<evidence type="ECO:0000313" key="3">
    <source>
        <dbReference type="Proteomes" id="UP000239549"/>
    </source>
</evidence>
<name>A0A2L2X7J4_9FIRM</name>
<keyword evidence="1" id="KW-0812">Transmembrane</keyword>
<dbReference type="AlphaFoldDB" id="A0A2L2X7J4"/>
<gene>
    <name evidence="2" type="ORF">DCCM_0160</name>
</gene>
<proteinExistence type="predicted"/>
<accession>A0A2L2X7J4</accession>
<feature type="transmembrane region" description="Helical" evidence="1">
    <location>
        <begin position="146"/>
        <end position="165"/>
    </location>
</feature>
<protein>
    <submittedName>
        <fullName evidence="2">Membrane protein</fullName>
    </submittedName>
</protein>
<evidence type="ECO:0000313" key="2">
    <source>
        <dbReference type="EMBL" id="GBF31970.1"/>
    </source>
</evidence>
<comment type="caution">
    <text evidence="2">The sequence shown here is derived from an EMBL/GenBank/DDBJ whole genome shotgun (WGS) entry which is preliminary data.</text>
</comment>
<keyword evidence="1" id="KW-1133">Transmembrane helix</keyword>
<evidence type="ECO:0000256" key="1">
    <source>
        <dbReference type="SAM" id="Phobius"/>
    </source>
</evidence>
<feature type="transmembrane region" description="Helical" evidence="1">
    <location>
        <begin position="177"/>
        <end position="195"/>
    </location>
</feature>
<dbReference type="EMBL" id="BFAV01000016">
    <property type="protein sequence ID" value="GBF31970.1"/>
    <property type="molecule type" value="Genomic_DNA"/>
</dbReference>
<feature type="transmembrane region" description="Helical" evidence="1">
    <location>
        <begin position="55"/>
        <end position="73"/>
    </location>
</feature>
<keyword evidence="3" id="KW-1185">Reference proteome</keyword>
<sequence>MKCANHSDLEAVDICSSCRQPVCEQCIVSLAGKSYCKTCLEKRMEKIPEVQENKSGFIALLMSMIPGGGYLYLGLMKRGLQTMLLFFGTIFISAAIQMEELTALILPIIYFYTVFDTQQYVKNINRGYPIEDRELFDWGSWENKRSIIGIALIIIGAMALFNNFAHYLIPYRLIKNALPPILIIGVGMYILYLSTGKKEKEENSDGSQTSED</sequence>
<reference evidence="3" key="1">
    <citation type="submission" date="2018-02" db="EMBL/GenBank/DDBJ databases">
        <title>Genome sequence of Desulfocucumis palustris strain NAW-5.</title>
        <authorList>
            <person name="Watanabe M."/>
            <person name="Kojima H."/>
            <person name="Fukui M."/>
        </authorList>
    </citation>
    <scope>NUCLEOTIDE SEQUENCE [LARGE SCALE GENOMIC DNA]</scope>
    <source>
        <strain evidence="3">NAW-5</strain>
    </source>
</reference>
<feature type="transmembrane region" description="Helical" evidence="1">
    <location>
        <begin position="85"/>
        <end position="112"/>
    </location>
</feature>
<dbReference type="Proteomes" id="UP000239549">
    <property type="component" value="Unassembled WGS sequence"/>
</dbReference>